<protein>
    <submittedName>
        <fullName evidence="2">BTB and CNC homology 1, basic leucine zipper transcription factor 1 b</fullName>
    </submittedName>
</protein>
<dbReference type="Ensembl" id="ENSNMLT00000011179.1">
    <property type="protein sequence ID" value="ENSNMLP00000009901.1"/>
    <property type="gene ID" value="ENSNMLG00000006857.1"/>
</dbReference>
<feature type="domain" description="BTB" evidence="1">
    <location>
        <begin position="37"/>
        <end position="99"/>
    </location>
</feature>
<dbReference type="PANTHER" id="PTHR46105:SF23">
    <property type="entry name" value="TRANSCRIPTION REGULATOR PROTEIN BACH1"/>
    <property type="match status" value="1"/>
</dbReference>
<reference evidence="2" key="1">
    <citation type="submission" date="2025-08" db="UniProtKB">
        <authorList>
            <consortium name="Ensembl"/>
        </authorList>
    </citation>
    <scope>IDENTIFICATION</scope>
</reference>
<dbReference type="Pfam" id="PF00651">
    <property type="entry name" value="BTB"/>
    <property type="match status" value="1"/>
</dbReference>
<dbReference type="InterPro" id="IPR050457">
    <property type="entry name" value="ZnFinger_BTB_dom_contain"/>
</dbReference>
<dbReference type="AlphaFoldDB" id="A0A8C6SRN3"/>
<sequence length="145" mass="16399">FSVDSHRRSSAFTFESSLHPGHVLRSLEEQRQRDVLCDVTVVTAEGQSFRAHRSVLASCSEYFSQRVSSMCIQNAVITLPLEVRLSAGFEPLLKFDLDGACFDFLLPKFFSSTKNINICSCNAHQTKFIRLTKCIFLLHYIGMCP</sequence>
<reference evidence="2" key="2">
    <citation type="submission" date="2025-09" db="UniProtKB">
        <authorList>
            <consortium name="Ensembl"/>
        </authorList>
    </citation>
    <scope>IDENTIFICATION</scope>
</reference>
<dbReference type="InterPro" id="IPR011333">
    <property type="entry name" value="SKP1/BTB/POZ_sf"/>
</dbReference>
<dbReference type="Proteomes" id="UP000694523">
    <property type="component" value="Unplaced"/>
</dbReference>
<dbReference type="SUPFAM" id="SSF54695">
    <property type="entry name" value="POZ domain"/>
    <property type="match status" value="1"/>
</dbReference>
<name>A0A8C6SRN3_9GOBI</name>
<dbReference type="PROSITE" id="PS50097">
    <property type="entry name" value="BTB"/>
    <property type="match status" value="1"/>
</dbReference>
<proteinExistence type="predicted"/>
<evidence type="ECO:0000259" key="1">
    <source>
        <dbReference type="PROSITE" id="PS50097"/>
    </source>
</evidence>
<dbReference type="GO" id="GO:0000978">
    <property type="term" value="F:RNA polymerase II cis-regulatory region sequence-specific DNA binding"/>
    <property type="evidence" value="ECO:0007669"/>
    <property type="project" value="TreeGrafter"/>
</dbReference>
<dbReference type="GO" id="GO:0000981">
    <property type="term" value="F:DNA-binding transcription factor activity, RNA polymerase II-specific"/>
    <property type="evidence" value="ECO:0007669"/>
    <property type="project" value="TreeGrafter"/>
</dbReference>
<dbReference type="InterPro" id="IPR000210">
    <property type="entry name" value="BTB/POZ_dom"/>
</dbReference>
<organism evidence="2 3">
    <name type="scientific">Neogobius melanostomus</name>
    <name type="common">round goby</name>
    <dbReference type="NCBI Taxonomy" id="47308"/>
    <lineage>
        <taxon>Eukaryota</taxon>
        <taxon>Metazoa</taxon>
        <taxon>Chordata</taxon>
        <taxon>Craniata</taxon>
        <taxon>Vertebrata</taxon>
        <taxon>Euteleostomi</taxon>
        <taxon>Actinopterygii</taxon>
        <taxon>Neopterygii</taxon>
        <taxon>Teleostei</taxon>
        <taxon>Neoteleostei</taxon>
        <taxon>Acanthomorphata</taxon>
        <taxon>Gobiaria</taxon>
        <taxon>Gobiiformes</taxon>
        <taxon>Gobioidei</taxon>
        <taxon>Gobiidae</taxon>
        <taxon>Benthophilinae</taxon>
        <taxon>Neogobiini</taxon>
        <taxon>Neogobius</taxon>
    </lineage>
</organism>
<evidence type="ECO:0000313" key="2">
    <source>
        <dbReference type="Ensembl" id="ENSNMLP00000009901.1"/>
    </source>
</evidence>
<evidence type="ECO:0000313" key="3">
    <source>
        <dbReference type="Proteomes" id="UP000694523"/>
    </source>
</evidence>
<dbReference type="PANTHER" id="PTHR46105">
    <property type="entry name" value="AGAP004733-PA"/>
    <property type="match status" value="1"/>
</dbReference>
<accession>A0A8C6SRN3</accession>
<keyword evidence="3" id="KW-1185">Reference proteome</keyword>
<dbReference type="Gene3D" id="3.30.710.10">
    <property type="entry name" value="Potassium Channel Kv1.1, Chain A"/>
    <property type="match status" value="1"/>
</dbReference>